<keyword evidence="4" id="KW-1185">Reference proteome</keyword>
<dbReference type="Pfam" id="PF04488">
    <property type="entry name" value="Gly_transf_sug"/>
    <property type="match status" value="1"/>
</dbReference>
<evidence type="ECO:0000256" key="1">
    <source>
        <dbReference type="ARBA" id="ARBA00022679"/>
    </source>
</evidence>
<dbReference type="GO" id="GO:0016020">
    <property type="term" value="C:membrane"/>
    <property type="evidence" value="ECO:0007669"/>
    <property type="project" value="GOC"/>
</dbReference>
<dbReference type="InterPro" id="IPR007577">
    <property type="entry name" value="GlycoTrfase_DXD_sugar-bd_CS"/>
</dbReference>
<accession>A0AAW1RM37</accession>
<dbReference type="Gene3D" id="3.90.550.20">
    <property type="match status" value="1"/>
</dbReference>
<feature type="signal peptide" evidence="2">
    <location>
        <begin position="1"/>
        <end position="17"/>
    </location>
</feature>
<evidence type="ECO:0000256" key="2">
    <source>
        <dbReference type="SAM" id="SignalP"/>
    </source>
</evidence>
<dbReference type="InterPro" id="IPR029044">
    <property type="entry name" value="Nucleotide-diphossugar_trans"/>
</dbReference>
<comment type="caution">
    <text evidence="3">The sequence shown here is derived from an EMBL/GenBank/DDBJ whole genome shotgun (WGS) entry which is preliminary data.</text>
</comment>
<dbReference type="InterPro" id="IPR051706">
    <property type="entry name" value="Glycosyltransferase_domain"/>
</dbReference>
<dbReference type="SUPFAM" id="SSF53448">
    <property type="entry name" value="Nucleotide-diphospho-sugar transferases"/>
    <property type="match status" value="1"/>
</dbReference>
<gene>
    <name evidence="3" type="ORF">WJX81_004897</name>
</gene>
<dbReference type="Proteomes" id="UP001445335">
    <property type="component" value="Unassembled WGS sequence"/>
</dbReference>
<evidence type="ECO:0000313" key="4">
    <source>
        <dbReference type="Proteomes" id="UP001445335"/>
    </source>
</evidence>
<proteinExistence type="predicted"/>
<dbReference type="GO" id="GO:0051999">
    <property type="term" value="P:mannosyl-inositol phosphorylceramide biosynthetic process"/>
    <property type="evidence" value="ECO:0007669"/>
    <property type="project" value="TreeGrafter"/>
</dbReference>
<sequence>MKLVLLTSLVVAATCTSRNPLHFKEGHDVTHVGSHEPHQIPHIFHQSWKDEDVPEKYAQWRASWIELHPGWEFKLWTDEDNEALVTEQYPWFKDTYDSFAKPVMKADASRVLYLHHYGGVYADLDFEALKNVEPLLADRHVLLAAVTKEDSSRHETQPIPNAWMASVRHHPFWLFALQTIIKAAGCVDTSELLFVESTTGPIMLNRALKAYDRVNGTGITVLDPGLIYPIDWEDTLFITNETPEENEHALCAPTSQHFDDNKCKSRFPDAYAITYWTHTWG</sequence>
<keyword evidence="1" id="KW-0808">Transferase</keyword>
<name>A0AAW1RM37_9CHLO</name>
<dbReference type="AlphaFoldDB" id="A0AAW1RM37"/>
<feature type="chain" id="PRO_5043620865" evidence="2">
    <location>
        <begin position="18"/>
        <end position="281"/>
    </location>
</feature>
<protein>
    <submittedName>
        <fullName evidence="3">Uncharacterized protein</fullName>
    </submittedName>
</protein>
<reference evidence="3 4" key="1">
    <citation type="journal article" date="2024" name="Nat. Commun.">
        <title>Phylogenomics reveals the evolutionary origins of lichenization in chlorophyte algae.</title>
        <authorList>
            <person name="Puginier C."/>
            <person name="Libourel C."/>
            <person name="Otte J."/>
            <person name="Skaloud P."/>
            <person name="Haon M."/>
            <person name="Grisel S."/>
            <person name="Petersen M."/>
            <person name="Berrin J.G."/>
            <person name="Delaux P.M."/>
            <person name="Dal Grande F."/>
            <person name="Keller J."/>
        </authorList>
    </citation>
    <scope>NUCLEOTIDE SEQUENCE [LARGE SCALE GENOMIC DNA]</scope>
    <source>
        <strain evidence="3 4">SAG 245.80</strain>
    </source>
</reference>
<organism evidence="3 4">
    <name type="scientific">Elliptochloris bilobata</name>
    <dbReference type="NCBI Taxonomy" id="381761"/>
    <lineage>
        <taxon>Eukaryota</taxon>
        <taxon>Viridiplantae</taxon>
        <taxon>Chlorophyta</taxon>
        <taxon>core chlorophytes</taxon>
        <taxon>Trebouxiophyceae</taxon>
        <taxon>Trebouxiophyceae incertae sedis</taxon>
        <taxon>Elliptochloris clade</taxon>
        <taxon>Elliptochloris</taxon>
    </lineage>
</organism>
<dbReference type="PANTHER" id="PTHR32385">
    <property type="entry name" value="MANNOSYL PHOSPHORYLINOSITOL CERAMIDE SYNTHASE"/>
    <property type="match status" value="1"/>
</dbReference>
<evidence type="ECO:0000313" key="3">
    <source>
        <dbReference type="EMBL" id="KAK9834869.1"/>
    </source>
</evidence>
<dbReference type="PANTHER" id="PTHR32385:SF23">
    <property type="entry name" value="NUCLEOTIDE-DIPHOSPHO-SUGAR TRANSFERASE"/>
    <property type="match status" value="1"/>
</dbReference>
<dbReference type="EMBL" id="JALJOU010000031">
    <property type="protein sequence ID" value="KAK9834869.1"/>
    <property type="molecule type" value="Genomic_DNA"/>
</dbReference>
<dbReference type="GO" id="GO:0000030">
    <property type="term" value="F:mannosyltransferase activity"/>
    <property type="evidence" value="ECO:0007669"/>
    <property type="project" value="TreeGrafter"/>
</dbReference>
<keyword evidence="2" id="KW-0732">Signal</keyword>